<dbReference type="UniPathway" id="UPA00345"/>
<dbReference type="Gene3D" id="2.40.50.990">
    <property type="match status" value="1"/>
</dbReference>
<evidence type="ECO:0000313" key="9">
    <source>
        <dbReference type="Proteomes" id="UP000266841"/>
    </source>
</evidence>
<dbReference type="AlphaFoldDB" id="K0SFJ5"/>
<name>K0SFJ5_THAOC</name>
<dbReference type="InterPro" id="IPR050611">
    <property type="entry name" value="ABCF"/>
</dbReference>
<dbReference type="InterPro" id="IPR003593">
    <property type="entry name" value="AAA+_ATPase"/>
</dbReference>
<dbReference type="CDD" id="cd03221">
    <property type="entry name" value="ABCF_EF-3"/>
    <property type="match status" value="1"/>
</dbReference>
<dbReference type="SMART" id="SM00382">
    <property type="entry name" value="AAA"/>
    <property type="match status" value="2"/>
</dbReference>
<dbReference type="PROSITE" id="PS00211">
    <property type="entry name" value="ABC_TRANSPORTER_1"/>
    <property type="match status" value="2"/>
</dbReference>
<keyword evidence="2" id="KW-0963">Cytoplasm</keyword>
<feature type="compositionally biased region" description="Basic residues" evidence="6">
    <location>
        <begin position="113"/>
        <end position="122"/>
    </location>
</feature>
<dbReference type="InterPro" id="IPR017871">
    <property type="entry name" value="ABC_transporter-like_CS"/>
</dbReference>
<dbReference type="PANTHER" id="PTHR19211">
    <property type="entry name" value="ATP-BINDING TRANSPORT PROTEIN-RELATED"/>
    <property type="match status" value="1"/>
</dbReference>
<dbReference type="GO" id="GO:0005737">
    <property type="term" value="C:cytoplasm"/>
    <property type="evidence" value="ECO:0007669"/>
    <property type="project" value="UniProtKB-SubCell"/>
</dbReference>
<gene>
    <name evidence="8" type="ORF">THAOC_15575</name>
</gene>
<keyword evidence="3" id="KW-0677">Repeat</keyword>
<dbReference type="SUPFAM" id="SSF52540">
    <property type="entry name" value="P-loop containing nucleoside triphosphate hydrolases"/>
    <property type="match status" value="2"/>
</dbReference>
<dbReference type="EMBL" id="AGNL01018032">
    <property type="protein sequence ID" value="EJK63749.1"/>
    <property type="molecule type" value="Genomic_DNA"/>
</dbReference>
<dbReference type="InterPro" id="IPR047038">
    <property type="entry name" value="eEF3_chromodomain-like_sf"/>
</dbReference>
<evidence type="ECO:0000256" key="5">
    <source>
        <dbReference type="ARBA" id="ARBA00022840"/>
    </source>
</evidence>
<comment type="subcellular location">
    <subcellularLocation>
        <location evidence="1">Cytoplasm</location>
    </subcellularLocation>
</comment>
<dbReference type="GO" id="GO:0016887">
    <property type="term" value="F:ATP hydrolysis activity"/>
    <property type="evidence" value="ECO:0007669"/>
    <property type="project" value="InterPro"/>
</dbReference>
<evidence type="ECO:0000259" key="7">
    <source>
        <dbReference type="PROSITE" id="PS50893"/>
    </source>
</evidence>
<evidence type="ECO:0000256" key="1">
    <source>
        <dbReference type="ARBA" id="ARBA00004496"/>
    </source>
</evidence>
<feature type="non-terminal residue" evidence="8">
    <location>
        <position position="1"/>
    </location>
</feature>
<evidence type="ECO:0000256" key="3">
    <source>
        <dbReference type="ARBA" id="ARBA00022737"/>
    </source>
</evidence>
<feature type="region of interest" description="Disordered" evidence="6">
    <location>
        <begin position="815"/>
        <end position="836"/>
    </location>
</feature>
<evidence type="ECO:0000256" key="6">
    <source>
        <dbReference type="SAM" id="MobiDB-lite"/>
    </source>
</evidence>
<dbReference type="PANTHER" id="PTHR19211:SF127">
    <property type="entry name" value="ABC TRANSPORTER DOMAIN-CONTAINING PROTEIN"/>
    <property type="match status" value="1"/>
</dbReference>
<dbReference type="Pfam" id="PF00005">
    <property type="entry name" value="ABC_tran"/>
    <property type="match status" value="2"/>
</dbReference>
<keyword evidence="9" id="KW-1185">Reference proteome</keyword>
<sequence>REIIGGEGCAHPVADKKAAKVLGVDEADKAKGIGIDGLLDPRFREGNGINATIWWNIIVAFRRFQIPYLYLLQGIFSGRAGGQDDQGEVPPKPPQPSKLFGAPLSRPENTRTHNTKQTHKHTTPTSSNNQRPDYSIVTMVFLEPPARLHTLLKEALPASFTSPDDPDEILAYIATLAKALADTQNFASDEWVDALSPYLSNLLDDQSDVEETIAKYCGAAETALQQADDSSDEEYDYGGEEITNIRFSLAYGGKILLHQTKLRLRRGHRYALVGQNGVGKTTLMNAINNGKLEGWPAELRTEYVDSGSNVDPVYEAKIVFKELVSSTQKSEDDCRALLRQLKFTDQMMSGSIGELSGGWQMKLRLAKAVLIDADILLLDEPTNHLDTGTVKWLEDYLLGLTLTTVLIVSHDTQFLENVVSDVIHYEKRPQWGPHRKLVHYAGKMSVFVKKQPQAKHCELRRNVSNRRCCGNSQLLDFELATTDLKFVFPDPGRLEGIRTSTQRFLEMENVNFAYPGAEKNTLTGINLKMTLSSRVCLIGANGAGKTTLVKMIVGDTQPSNPTNCRLFIHHNLRIAYVSQHAFYHVEQHIENSPVSYIQWRFKDAYDKEKIESEAFKIPPEEQEAIDNYNLEGIWSRRMRAGVLEYEIKKKNVREKDNIYVSKDELLAMGFKHLLRQTDEKIAAKEAGMDLRPVTTSEIQKHLDDFGLAQEFGTYGKIRGLSGGQKVKLVLAAAMWNCPHLLVLDEPTNYLDREALGALSAALNEWGGAVLMISHNKEFYSSVCKEEWIVADGKVSVHGDSDERAMKAVAKKKIKKKDETEDTKLEKAGGNTNADGDKYKDATTNFWGQTVSKKEARQYDKAKKKGDVAAMRKILQVPVGKVMPGFEELGDGKATKK</sequence>
<feature type="region of interest" description="Disordered" evidence="6">
    <location>
        <begin position="81"/>
        <end position="131"/>
    </location>
</feature>
<dbReference type="OrthoDB" id="2110130at2759"/>
<dbReference type="GO" id="GO:0006414">
    <property type="term" value="P:translational elongation"/>
    <property type="evidence" value="ECO:0007669"/>
    <property type="project" value="UniProtKB-UniPathway"/>
</dbReference>
<proteinExistence type="predicted"/>
<evidence type="ECO:0000256" key="4">
    <source>
        <dbReference type="ARBA" id="ARBA00022741"/>
    </source>
</evidence>
<evidence type="ECO:0000313" key="8">
    <source>
        <dbReference type="EMBL" id="EJK63749.1"/>
    </source>
</evidence>
<keyword evidence="5" id="KW-0067">ATP-binding</keyword>
<dbReference type="Gene3D" id="3.40.50.300">
    <property type="entry name" value="P-loop containing nucleotide triphosphate hydrolases"/>
    <property type="match status" value="2"/>
</dbReference>
<feature type="compositionally biased region" description="Basic and acidic residues" evidence="6">
    <location>
        <begin position="815"/>
        <end position="826"/>
    </location>
</feature>
<dbReference type="InterPro" id="IPR003439">
    <property type="entry name" value="ABC_transporter-like_ATP-bd"/>
</dbReference>
<reference evidence="8 9" key="1">
    <citation type="journal article" date="2012" name="Genome Biol.">
        <title>Genome and low-iron response of an oceanic diatom adapted to chronic iron limitation.</title>
        <authorList>
            <person name="Lommer M."/>
            <person name="Specht M."/>
            <person name="Roy A.S."/>
            <person name="Kraemer L."/>
            <person name="Andreson R."/>
            <person name="Gutowska M.A."/>
            <person name="Wolf J."/>
            <person name="Bergner S.V."/>
            <person name="Schilhabel M.B."/>
            <person name="Klostermeier U.C."/>
            <person name="Beiko R.G."/>
            <person name="Rosenstiel P."/>
            <person name="Hippler M."/>
            <person name="Laroche J."/>
        </authorList>
    </citation>
    <scope>NUCLEOTIDE SEQUENCE [LARGE SCALE GENOMIC DNA]</scope>
    <source>
        <strain evidence="8 9">CCMP1005</strain>
    </source>
</reference>
<comment type="caution">
    <text evidence="8">The sequence shown here is derived from an EMBL/GenBank/DDBJ whole genome shotgun (WGS) entry which is preliminary data.</text>
</comment>
<dbReference type="PROSITE" id="PS50893">
    <property type="entry name" value="ABC_TRANSPORTER_2"/>
    <property type="match status" value="2"/>
</dbReference>
<organism evidence="8 9">
    <name type="scientific">Thalassiosira oceanica</name>
    <name type="common">Marine diatom</name>
    <dbReference type="NCBI Taxonomy" id="159749"/>
    <lineage>
        <taxon>Eukaryota</taxon>
        <taxon>Sar</taxon>
        <taxon>Stramenopiles</taxon>
        <taxon>Ochrophyta</taxon>
        <taxon>Bacillariophyta</taxon>
        <taxon>Coscinodiscophyceae</taxon>
        <taxon>Thalassiosirophycidae</taxon>
        <taxon>Thalassiosirales</taxon>
        <taxon>Thalassiosiraceae</taxon>
        <taxon>Thalassiosira</taxon>
    </lineage>
</organism>
<protein>
    <recommendedName>
        <fullName evidence="7">ABC transporter domain-containing protein</fullName>
    </recommendedName>
</protein>
<keyword evidence="4" id="KW-0547">Nucleotide-binding</keyword>
<feature type="domain" description="ABC transporter" evidence="7">
    <location>
        <begin position="505"/>
        <end position="816"/>
    </location>
</feature>
<dbReference type="GO" id="GO:0005524">
    <property type="term" value="F:ATP binding"/>
    <property type="evidence" value="ECO:0007669"/>
    <property type="project" value="UniProtKB-KW"/>
</dbReference>
<dbReference type="eggNOG" id="KOG0062">
    <property type="taxonomic scope" value="Eukaryota"/>
</dbReference>
<dbReference type="InterPro" id="IPR027417">
    <property type="entry name" value="P-loop_NTPase"/>
</dbReference>
<accession>K0SFJ5</accession>
<evidence type="ECO:0000256" key="2">
    <source>
        <dbReference type="ARBA" id="ARBA00022490"/>
    </source>
</evidence>
<dbReference type="OMA" id="CKEEWIV"/>
<feature type="domain" description="ABC transporter" evidence="7">
    <location>
        <begin position="240"/>
        <end position="452"/>
    </location>
</feature>
<dbReference type="Proteomes" id="UP000266841">
    <property type="component" value="Unassembled WGS sequence"/>
</dbReference>